<sequence>MAVAATLAAAGLAACSDLTDVTPWAYSTEPETAQRAAPVRTEPEPQPTPPAYTAPRVIAAAPAP</sequence>
<organism evidence="2 3">
    <name type="scientific">Inquilinus limosus MP06</name>
    <dbReference type="NCBI Taxonomy" id="1398085"/>
    <lineage>
        <taxon>Bacteria</taxon>
        <taxon>Pseudomonadati</taxon>
        <taxon>Pseudomonadota</taxon>
        <taxon>Alphaproteobacteria</taxon>
        <taxon>Rhodospirillales</taxon>
        <taxon>Rhodospirillaceae</taxon>
        <taxon>Inquilinus</taxon>
    </lineage>
</organism>
<dbReference type="Proteomes" id="UP000029995">
    <property type="component" value="Unassembled WGS sequence"/>
</dbReference>
<dbReference type="EMBL" id="JANX01000213">
    <property type="protein sequence ID" value="KGM33195.1"/>
    <property type="molecule type" value="Genomic_DNA"/>
</dbReference>
<reference evidence="2 3" key="1">
    <citation type="submission" date="2014-01" db="EMBL/GenBank/DDBJ databases">
        <title>Genome sequence determination for a cystic fibrosis isolate, Inquilinus limosus.</title>
        <authorList>
            <person name="Pino M."/>
            <person name="Di Conza J."/>
            <person name="Gutkind G."/>
        </authorList>
    </citation>
    <scope>NUCLEOTIDE SEQUENCE [LARGE SCALE GENOMIC DNA]</scope>
    <source>
        <strain evidence="2 3">MP06</strain>
    </source>
</reference>
<name>A0A0A0D560_9PROT</name>
<evidence type="ECO:0000313" key="2">
    <source>
        <dbReference type="EMBL" id="KGM33195.1"/>
    </source>
</evidence>
<dbReference type="AlphaFoldDB" id="A0A0A0D560"/>
<dbReference type="RefSeq" id="WP_034839976.1">
    <property type="nucleotide sequence ID" value="NZ_JANX01000213.1"/>
</dbReference>
<gene>
    <name evidence="2" type="ORF">P409_17165</name>
</gene>
<feature type="region of interest" description="Disordered" evidence="1">
    <location>
        <begin position="26"/>
        <end position="64"/>
    </location>
</feature>
<feature type="non-terminal residue" evidence="2">
    <location>
        <position position="64"/>
    </location>
</feature>
<protein>
    <submittedName>
        <fullName evidence="2">Uncharacterized protein</fullName>
    </submittedName>
</protein>
<proteinExistence type="predicted"/>
<accession>A0A0A0D560</accession>
<comment type="caution">
    <text evidence="2">The sequence shown here is derived from an EMBL/GenBank/DDBJ whole genome shotgun (WGS) entry which is preliminary data.</text>
</comment>
<evidence type="ECO:0000256" key="1">
    <source>
        <dbReference type="SAM" id="MobiDB-lite"/>
    </source>
</evidence>
<evidence type="ECO:0000313" key="3">
    <source>
        <dbReference type="Proteomes" id="UP000029995"/>
    </source>
</evidence>